<reference evidence="2 3" key="1">
    <citation type="submission" date="2018-11" db="EMBL/GenBank/DDBJ databases">
        <title>Sequencing the genomes of 1000 actinobacteria strains.</title>
        <authorList>
            <person name="Klenk H.-P."/>
        </authorList>
    </citation>
    <scope>NUCLEOTIDE SEQUENCE [LARGE SCALE GENOMIC DNA]</scope>
    <source>
        <strain evidence="2 3">DSM 13521</strain>
    </source>
</reference>
<dbReference type="GO" id="GO:0016301">
    <property type="term" value="F:kinase activity"/>
    <property type="evidence" value="ECO:0007669"/>
    <property type="project" value="UniProtKB-KW"/>
</dbReference>
<dbReference type="InterPro" id="IPR027417">
    <property type="entry name" value="P-loop_NTPase"/>
</dbReference>
<keyword evidence="2" id="KW-0418">Kinase</keyword>
<keyword evidence="3" id="KW-1185">Reference proteome</keyword>
<name>A0A3N2D1Y5_9MICO</name>
<dbReference type="GO" id="GO:0005524">
    <property type="term" value="F:ATP binding"/>
    <property type="evidence" value="ECO:0007669"/>
    <property type="project" value="InterPro"/>
</dbReference>
<evidence type="ECO:0000313" key="3">
    <source>
        <dbReference type="Proteomes" id="UP000275356"/>
    </source>
</evidence>
<evidence type="ECO:0000259" key="1">
    <source>
        <dbReference type="Pfam" id="PF00485"/>
    </source>
</evidence>
<dbReference type="InterPro" id="IPR006083">
    <property type="entry name" value="PRK/URK"/>
</dbReference>
<protein>
    <submittedName>
        <fullName evidence="2">Uridine kinase</fullName>
    </submittedName>
</protein>
<dbReference type="SUPFAM" id="SSF52540">
    <property type="entry name" value="P-loop containing nucleoside triphosphate hydrolases"/>
    <property type="match status" value="1"/>
</dbReference>
<dbReference type="Proteomes" id="UP000275356">
    <property type="component" value="Unassembled WGS sequence"/>
</dbReference>
<accession>A0A3N2D1Y5</accession>
<dbReference type="Gene3D" id="3.40.50.300">
    <property type="entry name" value="P-loop containing nucleotide triphosphate hydrolases"/>
    <property type="match status" value="1"/>
</dbReference>
<dbReference type="RefSeq" id="WP_245968122.1">
    <property type="nucleotide sequence ID" value="NZ_CALFQU010000015.1"/>
</dbReference>
<dbReference type="AlphaFoldDB" id="A0A3N2D1Y5"/>
<sequence length="218" mass="22711">MSAPDAGDRAVVADLLDRALAGRVLAPRGDGDAAGTGDTRLVCVDGLAGAGKTTLARRIAEEAARRGLGATVVHVDDLLAGWGGLLDVGATLARDVVAPLRAGRPGRYRRYDWLAGAFEDAVTTVLPSDVVVLEGCGSAPPEVGELAALVIYVEAPDDLRLARGLARDGEEARAHWLGWMADELRLAERDRTRERADVVVDTTAPGTTSRPDDGASPG</sequence>
<evidence type="ECO:0000313" key="2">
    <source>
        <dbReference type="EMBL" id="ROR93790.1"/>
    </source>
</evidence>
<feature type="domain" description="Phosphoribulokinase/uridine kinase" evidence="1">
    <location>
        <begin position="95"/>
        <end position="171"/>
    </location>
</feature>
<comment type="caution">
    <text evidence="2">The sequence shown here is derived from an EMBL/GenBank/DDBJ whole genome shotgun (WGS) entry which is preliminary data.</text>
</comment>
<dbReference type="EMBL" id="RKHQ01000002">
    <property type="protein sequence ID" value="ROR93790.1"/>
    <property type="molecule type" value="Genomic_DNA"/>
</dbReference>
<organism evidence="2 3">
    <name type="scientific">Salana multivorans</name>
    <dbReference type="NCBI Taxonomy" id="120377"/>
    <lineage>
        <taxon>Bacteria</taxon>
        <taxon>Bacillati</taxon>
        <taxon>Actinomycetota</taxon>
        <taxon>Actinomycetes</taxon>
        <taxon>Micrococcales</taxon>
        <taxon>Beutenbergiaceae</taxon>
        <taxon>Salana</taxon>
    </lineage>
</organism>
<proteinExistence type="predicted"/>
<keyword evidence="2" id="KW-0808">Transferase</keyword>
<gene>
    <name evidence="2" type="ORF">EDD28_3217</name>
</gene>
<dbReference type="Pfam" id="PF00485">
    <property type="entry name" value="PRK"/>
    <property type="match status" value="1"/>
</dbReference>